<dbReference type="AlphaFoldDB" id="A0A0R2M793"/>
<keyword evidence="4" id="KW-1185">Reference proteome</keyword>
<dbReference type="Proteomes" id="UP000051783">
    <property type="component" value="Unassembled WGS sequence"/>
</dbReference>
<keyword evidence="1" id="KW-0472">Membrane</keyword>
<evidence type="ECO:0000259" key="2">
    <source>
        <dbReference type="Pfam" id="PF07853"/>
    </source>
</evidence>
<comment type="caution">
    <text evidence="3">The sequence shown here is derived from an EMBL/GenBank/DDBJ whole genome shotgun (WGS) entry which is preliminary data.</text>
</comment>
<evidence type="ECO:0000313" key="3">
    <source>
        <dbReference type="EMBL" id="KRO07485.1"/>
    </source>
</evidence>
<reference evidence="3 4" key="1">
    <citation type="journal article" date="2015" name="Genome Announc.">
        <title>Expanding the biotechnology potential of lactobacilli through comparative genomics of 213 strains and associated genera.</title>
        <authorList>
            <person name="Sun Z."/>
            <person name="Harris H.M."/>
            <person name="McCann A."/>
            <person name="Guo C."/>
            <person name="Argimon S."/>
            <person name="Zhang W."/>
            <person name="Yang X."/>
            <person name="Jeffery I.B."/>
            <person name="Cooney J.C."/>
            <person name="Kagawa T.F."/>
            <person name="Liu W."/>
            <person name="Song Y."/>
            <person name="Salvetti E."/>
            <person name="Wrobel A."/>
            <person name="Rasinkangas P."/>
            <person name="Parkhill J."/>
            <person name="Rea M.C."/>
            <person name="O'Sullivan O."/>
            <person name="Ritari J."/>
            <person name="Douillard F.P."/>
            <person name="Paul Ross R."/>
            <person name="Yang R."/>
            <person name="Briner A.E."/>
            <person name="Felis G.E."/>
            <person name="de Vos W.M."/>
            <person name="Barrangou R."/>
            <person name="Klaenhammer T.R."/>
            <person name="Caufield P.W."/>
            <person name="Cui Y."/>
            <person name="Zhang H."/>
            <person name="O'Toole P.W."/>
        </authorList>
    </citation>
    <scope>NUCLEOTIDE SEQUENCE [LARGE SCALE GENOMIC DNA]</scope>
    <source>
        <strain evidence="3 4">LMG 26013</strain>
    </source>
</reference>
<feature type="domain" description="DUF1648" evidence="2">
    <location>
        <begin position="12"/>
        <end position="61"/>
    </location>
</feature>
<dbReference type="PATRIC" id="fig|942150.3.peg.1450"/>
<dbReference type="EMBL" id="JQCL01000103">
    <property type="protein sequence ID" value="KRO07485.1"/>
    <property type="molecule type" value="Genomic_DNA"/>
</dbReference>
<evidence type="ECO:0000313" key="4">
    <source>
        <dbReference type="Proteomes" id="UP000051783"/>
    </source>
</evidence>
<keyword evidence="1" id="KW-1133">Transmembrane helix</keyword>
<gene>
    <name evidence="3" type="ORF">IV64_GL001407</name>
</gene>
<organism evidence="3 4">
    <name type="scientific">Lactiplantibacillus xiangfangensis</name>
    <dbReference type="NCBI Taxonomy" id="942150"/>
    <lineage>
        <taxon>Bacteria</taxon>
        <taxon>Bacillati</taxon>
        <taxon>Bacillota</taxon>
        <taxon>Bacilli</taxon>
        <taxon>Lactobacillales</taxon>
        <taxon>Lactobacillaceae</taxon>
        <taxon>Lactiplantibacillus</taxon>
    </lineage>
</organism>
<dbReference type="PANTHER" id="PTHR37810:SF5">
    <property type="entry name" value="IMMUNITY PROTEIN SDPI"/>
    <property type="match status" value="1"/>
</dbReference>
<dbReference type="STRING" id="942150.IV64_GL001407"/>
<dbReference type="Pfam" id="PF07853">
    <property type="entry name" value="DUF1648"/>
    <property type="match status" value="1"/>
</dbReference>
<keyword evidence="1" id="KW-0812">Transmembrane</keyword>
<feature type="transmembrane region" description="Helical" evidence="1">
    <location>
        <begin position="184"/>
        <end position="203"/>
    </location>
</feature>
<feature type="transmembrane region" description="Helical" evidence="1">
    <location>
        <begin position="114"/>
        <end position="139"/>
    </location>
</feature>
<proteinExistence type="predicted"/>
<protein>
    <submittedName>
        <fullName evidence="3">Integral membrane protein</fullName>
    </submittedName>
</protein>
<feature type="transmembrane region" description="Helical" evidence="1">
    <location>
        <begin position="160"/>
        <end position="178"/>
    </location>
</feature>
<sequence>MKIKGQTWLSYLVIILPISYGLLNYGALPATMATHFSGANAHPDGYMTKPWMVFGMPLLMLALQFFCLTVTRLNSQHKGTAPRFERVVTWIIPLVTVVAYVATIAYNLGHAVDIWRIAISLVAVIFIAMGNYLPTISASQYQQMHRGFQPRPAAWHRLKYWYGYLLVGSGILLLLSLFTVPLVAGVILGVTVVAMLVMSIYGMRQRV</sequence>
<dbReference type="OrthoDB" id="9808690at2"/>
<feature type="transmembrane region" description="Helical" evidence="1">
    <location>
        <begin position="51"/>
        <end position="75"/>
    </location>
</feature>
<dbReference type="RefSeq" id="WP_057707683.1">
    <property type="nucleotide sequence ID" value="NZ_JQCL01000103.1"/>
</dbReference>
<dbReference type="InterPro" id="IPR012867">
    <property type="entry name" value="DUF1648"/>
</dbReference>
<feature type="transmembrane region" description="Helical" evidence="1">
    <location>
        <begin position="87"/>
        <end position="108"/>
    </location>
</feature>
<dbReference type="PANTHER" id="PTHR37810">
    <property type="entry name" value="IMMUNITY PROTEIN SDPI"/>
    <property type="match status" value="1"/>
</dbReference>
<accession>A0A0R2M793</accession>
<name>A0A0R2M793_9LACO</name>
<evidence type="ECO:0000256" key="1">
    <source>
        <dbReference type="SAM" id="Phobius"/>
    </source>
</evidence>
<dbReference type="GO" id="GO:0009636">
    <property type="term" value="P:response to toxic substance"/>
    <property type="evidence" value="ECO:0007669"/>
    <property type="project" value="TreeGrafter"/>
</dbReference>